<dbReference type="InterPro" id="IPR038084">
    <property type="entry name" value="PduO/GlcC-like_sf"/>
</dbReference>
<protein>
    <recommendedName>
        <fullName evidence="1">UPF0303 protein H8E29_08330</fullName>
    </recommendedName>
</protein>
<dbReference type="EMBL" id="JACNJN010000097">
    <property type="protein sequence ID" value="MBC8335256.1"/>
    <property type="molecule type" value="Genomic_DNA"/>
</dbReference>
<dbReference type="HAMAP" id="MF_00761">
    <property type="entry name" value="UPF0303"/>
    <property type="match status" value="1"/>
</dbReference>
<comment type="caution">
    <text evidence="2">The sequence shown here is derived from an EMBL/GenBank/DDBJ whole genome shotgun (WGS) entry which is preliminary data.</text>
</comment>
<dbReference type="Gene3D" id="3.30.450.150">
    <property type="entry name" value="Haem-degrading domain"/>
    <property type="match status" value="1"/>
</dbReference>
<proteinExistence type="inferred from homology"/>
<sequence>MNKLLEELLLEEQQLQFAKFNEDTAWEIGSWLVEYAAQNKLPITIDIQRGEQQLFHASRPGTSADNDQWIKRKVRLVNRFGHSSFYIGQLLKSEGKSLEELFLLAESEYAPHGGCFPIIIKETGVVGTITVSGLPQEDDHKVVVQALKSYLKVD</sequence>
<dbReference type="PANTHER" id="PTHR28255:SF1">
    <property type="entry name" value="UPF0303 PROTEIN YBR137W"/>
    <property type="match status" value="1"/>
</dbReference>
<dbReference type="AlphaFoldDB" id="A0A8J6NHG1"/>
<dbReference type="Pfam" id="PF03928">
    <property type="entry name" value="HbpS-like"/>
    <property type="match status" value="1"/>
</dbReference>
<reference evidence="2 3" key="1">
    <citation type="submission" date="2020-08" db="EMBL/GenBank/DDBJ databases">
        <title>Bridging the membrane lipid divide: bacteria of the FCB group superphylum have the potential to synthesize archaeal ether lipids.</title>
        <authorList>
            <person name="Villanueva L."/>
            <person name="Von Meijenfeldt F.A.B."/>
            <person name="Westbye A.B."/>
            <person name="Yadav S."/>
            <person name="Hopmans E.C."/>
            <person name="Dutilh B.E."/>
            <person name="Sinninghe Damste J.S."/>
        </authorList>
    </citation>
    <scope>NUCLEOTIDE SEQUENCE [LARGE SCALE GENOMIC DNA]</scope>
    <source>
        <strain evidence="2">NIOZ-UU36</strain>
    </source>
</reference>
<comment type="similarity">
    <text evidence="1">Belongs to the UPF0303 family.</text>
</comment>
<organism evidence="2 3">
    <name type="scientific">Candidatus Desulfolinea nitratireducens</name>
    <dbReference type="NCBI Taxonomy" id="2841698"/>
    <lineage>
        <taxon>Bacteria</taxon>
        <taxon>Bacillati</taxon>
        <taxon>Chloroflexota</taxon>
        <taxon>Anaerolineae</taxon>
        <taxon>Anaerolineales</taxon>
        <taxon>Anaerolineales incertae sedis</taxon>
        <taxon>Candidatus Desulfolinea</taxon>
    </lineage>
</organism>
<dbReference type="NCBIfam" id="NF002696">
    <property type="entry name" value="PRK02487.1-5"/>
    <property type="match status" value="1"/>
</dbReference>
<dbReference type="PIRSF" id="PIRSF008757">
    <property type="entry name" value="UCP008757"/>
    <property type="match status" value="1"/>
</dbReference>
<dbReference type="Proteomes" id="UP000614469">
    <property type="component" value="Unassembled WGS sequence"/>
</dbReference>
<dbReference type="InterPro" id="IPR010371">
    <property type="entry name" value="YBR137W-like"/>
</dbReference>
<name>A0A8J6NHG1_9CHLR</name>
<evidence type="ECO:0000313" key="2">
    <source>
        <dbReference type="EMBL" id="MBC8335256.1"/>
    </source>
</evidence>
<evidence type="ECO:0000313" key="3">
    <source>
        <dbReference type="Proteomes" id="UP000614469"/>
    </source>
</evidence>
<gene>
    <name evidence="2" type="ORF">H8E29_08330</name>
</gene>
<dbReference type="SUPFAM" id="SSF143744">
    <property type="entry name" value="GlcG-like"/>
    <property type="match status" value="1"/>
</dbReference>
<dbReference type="PANTHER" id="PTHR28255">
    <property type="match status" value="1"/>
</dbReference>
<accession>A0A8J6NHG1</accession>
<dbReference type="InterPro" id="IPR005624">
    <property type="entry name" value="PduO/GlcC-like"/>
</dbReference>
<evidence type="ECO:0000256" key="1">
    <source>
        <dbReference type="HAMAP-Rule" id="MF_00761"/>
    </source>
</evidence>